<dbReference type="PRINTS" id="PR00633">
    <property type="entry name" value="RCCNDNSATION"/>
</dbReference>
<dbReference type="AlphaFoldDB" id="A0AAD2C9T5"/>
<gene>
    <name evidence="5" type="ORF">CYCCA115_LOCUS6</name>
</gene>
<keyword evidence="6" id="KW-1185">Reference proteome</keyword>
<dbReference type="PANTHER" id="PTHR22870:SF408">
    <property type="entry name" value="OS09G0560450 PROTEIN"/>
    <property type="match status" value="1"/>
</dbReference>
<protein>
    <recommendedName>
        <fullName evidence="4">RCC1-like domain-containing protein</fullName>
    </recommendedName>
</protein>
<sequence>MPSADAPLLVGFGANYFRNMGPAKRVSLRHDESTKIKAYVLEAGNAPWDEQDDTLLSVDTTASATVFLTRGGKIYMSGTMHGRIETPITRTIIPLPLKCVEISCGRHFGLARMEGGLAVCSWGAGHFGQLGLGHDSAPCINHPTVIESLLPHVVGAPIKGICAGYWHAMALTEAGEIYSWGCNRNSQCGMKPTKDPPTLTAPQRVRFELQRTNPKIVKLSAGRSHSVALDDKGAVYCWGSCSFGQCGPVGRRRGGTAPPKQVEALTQVQIVDIAAGDAHTLSLTGGGRVFGWGGGFEGQLGIGSIIQLNPKPKLVADLDFVALQANREFKSQQSGGSSSELGVHDRLAKVAKVLSIHASGNSSYATSSAGHVYSWGCNDVESLGLPKLDPSKLVYAEPGLPLPTGTSIKSGHTHSFDSSHNVALPKRVDCLQDMHITHISASPTFLWCIGTKRVDEDKPVNSFSMESRSISSVSIEEPRSPTASVTSKKSAASKMSGASSTRGRPPQSPRMPSGQDPPGPVNSPINSDNETTTRAEESTINDSYDEGSTSRHSAGVLSSERSKSNRNPKTLEDSKMSFDTSSKSLGNVSEGSGGEAKSPSKAKKIFSKKSFKKGVAKFARRASHGAFGKTSESLEGENQKKPKRRSFFGGS</sequence>
<evidence type="ECO:0000256" key="2">
    <source>
        <dbReference type="PROSITE-ProRule" id="PRU00235"/>
    </source>
</evidence>
<comment type="caution">
    <text evidence="5">The sequence shown here is derived from an EMBL/GenBank/DDBJ whole genome shotgun (WGS) entry which is preliminary data.</text>
</comment>
<dbReference type="InterPro" id="IPR000408">
    <property type="entry name" value="Reg_chr_condens"/>
</dbReference>
<dbReference type="PANTHER" id="PTHR22870">
    <property type="entry name" value="REGULATOR OF CHROMOSOME CONDENSATION"/>
    <property type="match status" value="1"/>
</dbReference>
<keyword evidence="1" id="KW-0677">Repeat</keyword>
<evidence type="ECO:0000256" key="1">
    <source>
        <dbReference type="ARBA" id="ARBA00022737"/>
    </source>
</evidence>
<feature type="compositionally biased region" description="Low complexity" evidence="3">
    <location>
        <begin position="463"/>
        <end position="501"/>
    </location>
</feature>
<feature type="compositionally biased region" description="Polar residues" evidence="3">
    <location>
        <begin position="577"/>
        <end position="590"/>
    </location>
</feature>
<feature type="repeat" description="RCC1" evidence="2">
    <location>
        <begin position="117"/>
        <end position="174"/>
    </location>
</feature>
<dbReference type="EMBL" id="CAKOGP040000001">
    <property type="protein sequence ID" value="CAJ1887987.1"/>
    <property type="molecule type" value="Genomic_DNA"/>
</dbReference>
<accession>A0AAD2C9T5</accession>
<feature type="repeat" description="RCC1" evidence="2">
    <location>
        <begin position="233"/>
        <end position="286"/>
    </location>
</feature>
<dbReference type="PROSITE" id="PS50012">
    <property type="entry name" value="RCC1_3"/>
    <property type="match status" value="5"/>
</dbReference>
<dbReference type="Gene3D" id="2.130.10.30">
    <property type="entry name" value="Regulator of chromosome condensation 1/beta-lactamase-inhibitor protein II"/>
    <property type="match status" value="2"/>
</dbReference>
<dbReference type="Proteomes" id="UP001295423">
    <property type="component" value="Unassembled WGS sequence"/>
</dbReference>
<proteinExistence type="predicted"/>
<dbReference type="InterPro" id="IPR051210">
    <property type="entry name" value="Ub_ligase/GEF_domain"/>
</dbReference>
<feature type="repeat" description="RCC1" evidence="2">
    <location>
        <begin position="175"/>
        <end position="232"/>
    </location>
</feature>
<reference evidence="5" key="1">
    <citation type="submission" date="2023-08" db="EMBL/GenBank/DDBJ databases">
        <authorList>
            <person name="Audoor S."/>
            <person name="Bilcke G."/>
        </authorList>
    </citation>
    <scope>NUCLEOTIDE SEQUENCE</scope>
</reference>
<dbReference type="InterPro" id="IPR009091">
    <property type="entry name" value="RCC1/BLIP-II"/>
</dbReference>
<dbReference type="Pfam" id="PF25390">
    <property type="entry name" value="WD40_RLD"/>
    <property type="match status" value="1"/>
</dbReference>
<evidence type="ECO:0000259" key="4">
    <source>
        <dbReference type="Pfam" id="PF25390"/>
    </source>
</evidence>
<feature type="compositionally biased region" description="Basic residues" evidence="3">
    <location>
        <begin position="641"/>
        <end position="651"/>
    </location>
</feature>
<dbReference type="PROSITE" id="PS00626">
    <property type="entry name" value="RCC1_2"/>
    <property type="match status" value="2"/>
</dbReference>
<evidence type="ECO:0000313" key="5">
    <source>
        <dbReference type="EMBL" id="CAJ1887987.1"/>
    </source>
</evidence>
<evidence type="ECO:0000313" key="6">
    <source>
        <dbReference type="Proteomes" id="UP001295423"/>
    </source>
</evidence>
<organism evidence="5 6">
    <name type="scientific">Cylindrotheca closterium</name>
    <dbReference type="NCBI Taxonomy" id="2856"/>
    <lineage>
        <taxon>Eukaryota</taxon>
        <taxon>Sar</taxon>
        <taxon>Stramenopiles</taxon>
        <taxon>Ochrophyta</taxon>
        <taxon>Bacillariophyta</taxon>
        <taxon>Bacillariophyceae</taxon>
        <taxon>Bacillariophycidae</taxon>
        <taxon>Bacillariales</taxon>
        <taxon>Bacillariaceae</taxon>
        <taxon>Cylindrotheca</taxon>
    </lineage>
</organism>
<feature type="region of interest" description="Disordered" evidence="3">
    <location>
        <begin position="463"/>
        <end position="651"/>
    </location>
</feature>
<feature type="repeat" description="RCC1" evidence="2">
    <location>
        <begin position="287"/>
        <end position="345"/>
    </location>
</feature>
<feature type="domain" description="RCC1-like" evidence="4">
    <location>
        <begin position="119"/>
        <end position="415"/>
    </location>
</feature>
<feature type="repeat" description="RCC1" evidence="2">
    <location>
        <begin position="370"/>
        <end position="421"/>
    </location>
</feature>
<dbReference type="InterPro" id="IPR058923">
    <property type="entry name" value="RCC1-like_dom"/>
</dbReference>
<name>A0AAD2C9T5_9STRA</name>
<dbReference type="SUPFAM" id="SSF50985">
    <property type="entry name" value="RCC1/BLIP-II"/>
    <property type="match status" value="1"/>
</dbReference>
<feature type="compositionally biased region" description="Basic residues" evidence="3">
    <location>
        <begin position="600"/>
        <end position="623"/>
    </location>
</feature>
<evidence type="ECO:0000256" key="3">
    <source>
        <dbReference type="SAM" id="MobiDB-lite"/>
    </source>
</evidence>
<feature type="compositionally biased region" description="Polar residues" evidence="3">
    <location>
        <begin position="538"/>
        <end position="552"/>
    </location>
</feature>